<evidence type="ECO:0000313" key="2">
    <source>
        <dbReference type="Proteomes" id="UP000652681"/>
    </source>
</evidence>
<evidence type="ECO:0000313" key="1">
    <source>
        <dbReference type="EMBL" id="MBC9811023.1"/>
    </source>
</evidence>
<proteinExistence type="predicted"/>
<dbReference type="AlphaFoldDB" id="A0A8J6P9G8"/>
<dbReference type="EMBL" id="JACVEL010000001">
    <property type="protein sequence ID" value="MBC9811023.1"/>
    <property type="molecule type" value="Genomic_DNA"/>
</dbReference>
<protein>
    <submittedName>
        <fullName evidence="1">Uncharacterized protein</fullName>
    </submittedName>
</protein>
<comment type="caution">
    <text evidence="1">The sequence shown here is derived from an EMBL/GenBank/DDBJ whole genome shotgun (WGS) entry which is preliminary data.</text>
</comment>
<reference evidence="1" key="1">
    <citation type="submission" date="2020-09" db="EMBL/GenBank/DDBJ databases">
        <title>Taishania pollutisoli gen. nov., sp. nov., Isolated from Tetrabromobisphenol A-Contaminated Soil.</title>
        <authorList>
            <person name="Chen Q."/>
        </authorList>
    </citation>
    <scope>NUCLEOTIDE SEQUENCE</scope>
    <source>
        <strain evidence="1">CZZ-1</strain>
    </source>
</reference>
<keyword evidence="2" id="KW-1185">Reference proteome</keyword>
<sequence>MSSSESYTTILRIRVGHDYYDEQPVPVELQPEDPYVFTKYNLQLKRTNNTWNLFGTAAKRDELRSDSEALVFLIKPTNPAYHFVSQALDVNCPDYEVLEDALVKKIRISTKEELVNIRISAVAKYYEYILFPKKLEEEQLIEIIDAAKLVEFEAPQFTFWENGEKVIRCISKEKINLSRKNKSQFSLVERSTYGERILLNNMIIPKPNSASLYDPHQAITAFYTV</sequence>
<gene>
    <name evidence="1" type="ORF">H9Y05_00905</name>
</gene>
<name>A0A8J6P9G8_9FLAO</name>
<dbReference type="Proteomes" id="UP000652681">
    <property type="component" value="Unassembled WGS sequence"/>
</dbReference>
<dbReference type="RefSeq" id="WP_216713244.1">
    <property type="nucleotide sequence ID" value="NZ_JACVEL010000001.1"/>
</dbReference>
<accession>A0A8J6P9G8</accession>
<organism evidence="1 2">
    <name type="scientific">Taishania pollutisoli</name>
    <dbReference type="NCBI Taxonomy" id="2766479"/>
    <lineage>
        <taxon>Bacteria</taxon>
        <taxon>Pseudomonadati</taxon>
        <taxon>Bacteroidota</taxon>
        <taxon>Flavobacteriia</taxon>
        <taxon>Flavobacteriales</taxon>
        <taxon>Crocinitomicaceae</taxon>
        <taxon>Taishania</taxon>
    </lineage>
</organism>